<organism evidence="6 7">
    <name type="scientific">Paenibacillus ferrarius</name>
    <dbReference type="NCBI Taxonomy" id="1469647"/>
    <lineage>
        <taxon>Bacteria</taxon>
        <taxon>Bacillati</taxon>
        <taxon>Bacillota</taxon>
        <taxon>Bacilli</taxon>
        <taxon>Bacillales</taxon>
        <taxon>Paenibacillaceae</taxon>
        <taxon>Paenibacillus</taxon>
    </lineage>
</organism>
<evidence type="ECO:0000256" key="4">
    <source>
        <dbReference type="ARBA" id="ARBA00022729"/>
    </source>
</evidence>
<proteinExistence type="inferred from homology"/>
<name>A0A1V4HT87_9BACL</name>
<keyword evidence="4 5" id="KW-0732">Signal</keyword>
<evidence type="ECO:0000313" key="6">
    <source>
        <dbReference type="EMBL" id="OPH62130.1"/>
    </source>
</evidence>
<keyword evidence="3" id="KW-0813">Transport</keyword>
<comment type="caution">
    <text evidence="6">The sequence shown here is derived from an EMBL/GenBank/DDBJ whole genome shotgun (WGS) entry which is preliminary data.</text>
</comment>
<feature type="signal peptide" evidence="5">
    <location>
        <begin position="1"/>
        <end position="26"/>
    </location>
</feature>
<dbReference type="RefSeq" id="WP_079409127.1">
    <property type="nucleotide sequence ID" value="NZ_MBTG01000001.1"/>
</dbReference>
<protein>
    <recommendedName>
        <fullName evidence="8">ABC transporter substrate-binding protein</fullName>
    </recommendedName>
</protein>
<dbReference type="Proteomes" id="UP000190626">
    <property type="component" value="Unassembled WGS sequence"/>
</dbReference>
<dbReference type="InterPro" id="IPR006059">
    <property type="entry name" value="SBP"/>
</dbReference>
<dbReference type="Gene3D" id="3.40.190.10">
    <property type="entry name" value="Periplasmic binding protein-like II"/>
    <property type="match status" value="1"/>
</dbReference>
<evidence type="ECO:0000256" key="2">
    <source>
        <dbReference type="ARBA" id="ARBA00008520"/>
    </source>
</evidence>
<accession>A0A1V4HT87</accession>
<dbReference type="PROSITE" id="PS51257">
    <property type="entry name" value="PROKAR_LIPOPROTEIN"/>
    <property type="match status" value="1"/>
</dbReference>
<feature type="chain" id="PRO_5013138775" description="ABC transporter substrate-binding protein" evidence="5">
    <location>
        <begin position="27"/>
        <end position="479"/>
    </location>
</feature>
<evidence type="ECO:0000256" key="5">
    <source>
        <dbReference type="SAM" id="SignalP"/>
    </source>
</evidence>
<dbReference type="PANTHER" id="PTHR43649">
    <property type="entry name" value="ARABINOSE-BINDING PROTEIN-RELATED"/>
    <property type="match status" value="1"/>
</dbReference>
<dbReference type="InterPro" id="IPR050490">
    <property type="entry name" value="Bact_solute-bd_prot1"/>
</dbReference>
<evidence type="ECO:0000256" key="3">
    <source>
        <dbReference type="ARBA" id="ARBA00022448"/>
    </source>
</evidence>
<evidence type="ECO:0000256" key="1">
    <source>
        <dbReference type="ARBA" id="ARBA00004196"/>
    </source>
</evidence>
<comment type="similarity">
    <text evidence="2">Belongs to the bacterial solute-binding protein 1 family.</text>
</comment>
<dbReference type="STRING" id="1469647.BC351_02525"/>
<evidence type="ECO:0008006" key="8">
    <source>
        <dbReference type="Google" id="ProtNLM"/>
    </source>
</evidence>
<keyword evidence="7" id="KW-1185">Reference proteome</keyword>
<sequence>MKRWMCTLAAIAVTASLTGCNFSVKADGSSREDGSLKKLGKDEKATIKVMYYDKNSFYQQYGNLFMAKNPNIDVEVISNQGIYGSGQDPQEALDKLIEEEKPDIILVNGTDQLEKFVQKGRLYALDDVIKQDKFDVEQILPATLETIKLKGEGKLYGLSPDFYSQALFYNKDLFEQYGIELPKNKMSWEDVINLAKRFPTNGQGDQRIYGFSAYSYMREGVAYQYMSSIGTTLGLDYIDPEQMKLTIQTDAWKKALQLTVDSLKSGALYMPKNQNNDSNAPRMYEDYLKENLFAMGKVAMTIDGNYMMQTLQEAKDRLKDVKPVNWDIVTVPIDPQNPDFSNTVSVSNLFGINAQSPNTRAAWEFIKYINSDEFARVMSKSSNSLMTRTAYSKERNGHNLEPFYLLKPNPDKSYKGYEKIPVGFYQPFSMLANQEIQAVIDGKKSADEALKTIQDKGQEQLLQAKQADDAQKQAQAKQK</sequence>
<dbReference type="SUPFAM" id="SSF53850">
    <property type="entry name" value="Periplasmic binding protein-like II"/>
    <property type="match status" value="1"/>
</dbReference>
<comment type="subcellular location">
    <subcellularLocation>
        <location evidence="1">Cell envelope</location>
    </subcellularLocation>
</comment>
<dbReference type="EMBL" id="MBTG01000001">
    <property type="protein sequence ID" value="OPH62130.1"/>
    <property type="molecule type" value="Genomic_DNA"/>
</dbReference>
<dbReference type="PANTHER" id="PTHR43649:SF31">
    <property type="entry name" value="SN-GLYCEROL-3-PHOSPHATE-BINDING PERIPLASMIC PROTEIN UGPB"/>
    <property type="match status" value="1"/>
</dbReference>
<dbReference type="Pfam" id="PF01547">
    <property type="entry name" value="SBP_bac_1"/>
    <property type="match status" value="1"/>
</dbReference>
<gene>
    <name evidence="6" type="ORF">BC351_02525</name>
</gene>
<dbReference type="OrthoDB" id="2675752at2"/>
<dbReference type="GO" id="GO:0030313">
    <property type="term" value="C:cell envelope"/>
    <property type="evidence" value="ECO:0007669"/>
    <property type="project" value="UniProtKB-SubCell"/>
</dbReference>
<dbReference type="AlphaFoldDB" id="A0A1V4HT87"/>
<dbReference type="CDD" id="cd13585">
    <property type="entry name" value="PBP2_TMBP_like"/>
    <property type="match status" value="1"/>
</dbReference>
<reference evidence="7" key="1">
    <citation type="submission" date="2016-07" db="EMBL/GenBank/DDBJ databases">
        <authorList>
            <person name="Florea S."/>
            <person name="Webb J.S."/>
            <person name="Jaromczyk J."/>
            <person name="Schardl C.L."/>
        </authorList>
    </citation>
    <scope>NUCLEOTIDE SEQUENCE [LARGE SCALE GENOMIC DNA]</scope>
    <source>
        <strain evidence="7">CY1</strain>
    </source>
</reference>
<evidence type="ECO:0000313" key="7">
    <source>
        <dbReference type="Proteomes" id="UP000190626"/>
    </source>
</evidence>